<evidence type="ECO:0000259" key="2">
    <source>
        <dbReference type="Pfam" id="PF20151"/>
    </source>
</evidence>
<name>A0A165I607_EXIGL</name>
<evidence type="ECO:0000256" key="1">
    <source>
        <dbReference type="SAM" id="Phobius"/>
    </source>
</evidence>
<dbReference type="AlphaFoldDB" id="A0A165I607"/>
<feature type="transmembrane region" description="Helical" evidence="1">
    <location>
        <begin position="82"/>
        <end position="102"/>
    </location>
</feature>
<evidence type="ECO:0000313" key="4">
    <source>
        <dbReference type="Proteomes" id="UP000077266"/>
    </source>
</evidence>
<dbReference type="InParanoid" id="A0A165I607"/>
<protein>
    <recommendedName>
        <fullName evidence="2">DUF6533 domain-containing protein</fullName>
    </recommendedName>
</protein>
<feature type="transmembrane region" description="Helical" evidence="1">
    <location>
        <begin position="42"/>
        <end position="62"/>
    </location>
</feature>
<keyword evidence="1" id="KW-1133">Transmembrane helix</keyword>
<accession>A0A165I607</accession>
<feature type="transmembrane region" description="Helical" evidence="1">
    <location>
        <begin position="202"/>
        <end position="224"/>
    </location>
</feature>
<dbReference type="OrthoDB" id="3349377at2759"/>
<keyword evidence="1" id="KW-0812">Transmembrane</keyword>
<sequence length="328" mass="36375">MSLTAGTPTPSGYLQIACTVWFLYDWILTLDDEVEYIWRRKWSFAKGLFIIIRISTILPLAFEAVLDTVLENLSVQRCDTAHAVLATMTAAVVFETDIVLQFRVWIMFQKARRVLWCNAALFVINVFCALLMFLLFLNGGAFEPAPAWIQGACYGFREEVLGATLVVPLCFEIYLTLLAVYKLVRDHQLYGHLKGPSLLSTLVRDSVIYFVLLVIVMGLNIILWDKTTVTPGGSSVNLMQSAGGIGGARIILSTLQAASTPPGTTIGNGEALSSIRFAAYSVSERSIQTHVTHERDHRDQYAKRPRSSTICDLVTTAHGHILDSRSLP</sequence>
<dbReference type="Proteomes" id="UP000077266">
    <property type="component" value="Unassembled WGS sequence"/>
</dbReference>
<feature type="transmembrane region" description="Helical" evidence="1">
    <location>
        <begin position="12"/>
        <end position="30"/>
    </location>
</feature>
<proteinExistence type="predicted"/>
<feature type="transmembrane region" description="Helical" evidence="1">
    <location>
        <begin position="114"/>
        <end position="140"/>
    </location>
</feature>
<dbReference type="InterPro" id="IPR045340">
    <property type="entry name" value="DUF6533"/>
</dbReference>
<reference evidence="3 4" key="1">
    <citation type="journal article" date="2016" name="Mol. Biol. Evol.">
        <title>Comparative Genomics of Early-Diverging Mushroom-Forming Fungi Provides Insights into the Origins of Lignocellulose Decay Capabilities.</title>
        <authorList>
            <person name="Nagy L.G."/>
            <person name="Riley R."/>
            <person name="Tritt A."/>
            <person name="Adam C."/>
            <person name="Daum C."/>
            <person name="Floudas D."/>
            <person name="Sun H."/>
            <person name="Yadav J.S."/>
            <person name="Pangilinan J."/>
            <person name="Larsson K.H."/>
            <person name="Matsuura K."/>
            <person name="Barry K."/>
            <person name="Labutti K."/>
            <person name="Kuo R."/>
            <person name="Ohm R.A."/>
            <person name="Bhattacharya S.S."/>
            <person name="Shirouzu T."/>
            <person name="Yoshinaga Y."/>
            <person name="Martin F.M."/>
            <person name="Grigoriev I.V."/>
            <person name="Hibbett D.S."/>
        </authorList>
    </citation>
    <scope>NUCLEOTIDE SEQUENCE [LARGE SCALE GENOMIC DNA]</scope>
    <source>
        <strain evidence="3 4">HHB12029</strain>
    </source>
</reference>
<feature type="transmembrane region" description="Helical" evidence="1">
    <location>
        <begin position="160"/>
        <end position="181"/>
    </location>
</feature>
<dbReference type="Pfam" id="PF20151">
    <property type="entry name" value="DUF6533"/>
    <property type="match status" value="1"/>
</dbReference>
<evidence type="ECO:0000313" key="3">
    <source>
        <dbReference type="EMBL" id="KZV92948.1"/>
    </source>
</evidence>
<feature type="domain" description="DUF6533" evidence="2">
    <location>
        <begin position="13"/>
        <end position="58"/>
    </location>
</feature>
<keyword evidence="4" id="KW-1185">Reference proteome</keyword>
<gene>
    <name evidence="3" type="ORF">EXIGLDRAFT_836098</name>
</gene>
<dbReference type="EMBL" id="KV425999">
    <property type="protein sequence ID" value="KZV92948.1"/>
    <property type="molecule type" value="Genomic_DNA"/>
</dbReference>
<keyword evidence="1" id="KW-0472">Membrane</keyword>
<organism evidence="3 4">
    <name type="scientific">Exidia glandulosa HHB12029</name>
    <dbReference type="NCBI Taxonomy" id="1314781"/>
    <lineage>
        <taxon>Eukaryota</taxon>
        <taxon>Fungi</taxon>
        <taxon>Dikarya</taxon>
        <taxon>Basidiomycota</taxon>
        <taxon>Agaricomycotina</taxon>
        <taxon>Agaricomycetes</taxon>
        <taxon>Auriculariales</taxon>
        <taxon>Exidiaceae</taxon>
        <taxon>Exidia</taxon>
    </lineage>
</organism>